<dbReference type="InterPro" id="IPR036759">
    <property type="entry name" value="TPK_catalytic_sf"/>
</dbReference>
<accession>A0A645I2H6</accession>
<name>A0A645I2H6_9ZZZZ</name>
<dbReference type="InterPro" id="IPR036371">
    <property type="entry name" value="TPK_B1-bd_sf"/>
</dbReference>
<reference evidence="6" key="1">
    <citation type="submission" date="2019-08" db="EMBL/GenBank/DDBJ databases">
        <authorList>
            <person name="Kucharzyk K."/>
            <person name="Murdoch R.W."/>
            <person name="Higgins S."/>
            <person name="Loffler F."/>
        </authorList>
    </citation>
    <scope>NUCLEOTIDE SEQUENCE</scope>
</reference>
<keyword evidence="3 6" id="KW-0418">Kinase</keyword>
<feature type="domain" description="Thiamin pyrophosphokinase thiamin-binding" evidence="5">
    <location>
        <begin position="107"/>
        <end position="167"/>
    </location>
</feature>
<sequence length="173" mass="19168">MGIIPNVIVGDFDSADISIINYFKSKNIPFSEYPTHKDETDIELGLDEAIKMGATDITIIGGIGSRMDHTMANCHLLLYLLKNGINARMVNENNEIQVIEKKAQISGKKGDLISLIPLSMKVMGITTKGLEYPLYNAVLTIDDRLIAVSNVMLDTVAEVTIEEGYLFVMRCRD</sequence>
<protein>
    <submittedName>
        <fullName evidence="6">Thiamine pyrophosphokinase</fullName>
        <ecNumber evidence="6">2.7.6.2</ecNumber>
    </submittedName>
</protein>
<dbReference type="EC" id="2.7.6.2" evidence="6"/>
<dbReference type="InterPro" id="IPR006282">
    <property type="entry name" value="Thi_PPkinase"/>
</dbReference>
<dbReference type="EMBL" id="VSSQ01104487">
    <property type="protein sequence ID" value="MPN44952.1"/>
    <property type="molecule type" value="Genomic_DNA"/>
</dbReference>
<keyword evidence="4" id="KW-0067">ATP-binding</keyword>
<dbReference type="PANTHER" id="PTHR41299:SF1">
    <property type="entry name" value="THIAMINE PYROPHOSPHOKINASE"/>
    <property type="match status" value="1"/>
</dbReference>
<dbReference type="InterPro" id="IPR007371">
    <property type="entry name" value="TPK_catalytic"/>
</dbReference>
<evidence type="ECO:0000256" key="4">
    <source>
        <dbReference type="ARBA" id="ARBA00022840"/>
    </source>
</evidence>
<evidence type="ECO:0000256" key="3">
    <source>
        <dbReference type="ARBA" id="ARBA00022777"/>
    </source>
</evidence>
<dbReference type="SUPFAM" id="SSF63999">
    <property type="entry name" value="Thiamin pyrophosphokinase, catalytic domain"/>
    <property type="match status" value="1"/>
</dbReference>
<organism evidence="6">
    <name type="scientific">bioreactor metagenome</name>
    <dbReference type="NCBI Taxonomy" id="1076179"/>
    <lineage>
        <taxon>unclassified sequences</taxon>
        <taxon>metagenomes</taxon>
        <taxon>ecological metagenomes</taxon>
    </lineage>
</organism>
<dbReference type="SMART" id="SM00983">
    <property type="entry name" value="TPK_B1_binding"/>
    <property type="match status" value="1"/>
</dbReference>
<dbReference type="GO" id="GO:0006772">
    <property type="term" value="P:thiamine metabolic process"/>
    <property type="evidence" value="ECO:0007669"/>
    <property type="project" value="InterPro"/>
</dbReference>
<dbReference type="Gene3D" id="3.40.50.10240">
    <property type="entry name" value="Thiamin pyrophosphokinase, catalytic domain"/>
    <property type="match status" value="1"/>
</dbReference>
<keyword evidence="2" id="KW-0547">Nucleotide-binding</keyword>
<dbReference type="AlphaFoldDB" id="A0A645I2H6"/>
<dbReference type="NCBIfam" id="TIGR01378">
    <property type="entry name" value="thi_PPkinase"/>
    <property type="match status" value="1"/>
</dbReference>
<dbReference type="InterPro" id="IPR053149">
    <property type="entry name" value="TPK"/>
</dbReference>
<dbReference type="PANTHER" id="PTHR41299">
    <property type="entry name" value="THIAMINE PYROPHOSPHOKINASE"/>
    <property type="match status" value="1"/>
</dbReference>
<dbReference type="InterPro" id="IPR007373">
    <property type="entry name" value="Thiamin_PyroPKinase_B1-bd"/>
</dbReference>
<dbReference type="GO" id="GO:0030975">
    <property type="term" value="F:thiamine binding"/>
    <property type="evidence" value="ECO:0007669"/>
    <property type="project" value="InterPro"/>
</dbReference>
<keyword evidence="1 6" id="KW-0808">Transferase</keyword>
<evidence type="ECO:0000256" key="2">
    <source>
        <dbReference type="ARBA" id="ARBA00022741"/>
    </source>
</evidence>
<dbReference type="GO" id="GO:0005524">
    <property type="term" value="F:ATP binding"/>
    <property type="evidence" value="ECO:0007669"/>
    <property type="project" value="UniProtKB-KW"/>
</dbReference>
<evidence type="ECO:0000259" key="5">
    <source>
        <dbReference type="SMART" id="SM00983"/>
    </source>
</evidence>
<dbReference type="Pfam" id="PF04265">
    <property type="entry name" value="TPK_B1_binding"/>
    <property type="match status" value="1"/>
</dbReference>
<dbReference type="CDD" id="cd07995">
    <property type="entry name" value="TPK"/>
    <property type="match status" value="1"/>
</dbReference>
<dbReference type="GO" id="GO:0016301">
    <property type="term" value="F:kinase activity"/>
    <property type="evidence" value="ECO:0007669"/>
    <property type="project" value="UniProtKB-KW"/>
</dbReference>
<gene>
    <name evidence="6" type="primary">thiN_21</name>
    <name evidence="6" type="ORF">SDC9_192519</name>
</gene>
<dbReference type="GO" id="GO:0009229">
    <property type="term" value="P:thiamine diphosphate biosynthetic process"/>
    <property type="evidence" value="ECO:0007669"/>
    <property type="project" value="InterPro"/>
</dbReference>
<dbReference type="GO" id="GO:0004788">
    <property type="term" value="F:thiamine diphosphokinase activity"/>
    <property type="evidence" value="ECO:0007669"/>
    <property type="project" value="UniProtKB-EC"/>
</dbReference>
<evidence type="ECO:0000256" key="1">
    <source>
        <dbReference type="ARBA" id="ARBA00022679"/>
    </source>
</evidence>
<dbReference type="SUPFAM" id="SSF63862">
    <property type="entry name" value="Thiamin pyrophosphokinase, substrate-binding domain"/>
    <property type="match status" value="1"/>
</dbReference>
<proteinExistence type="predicted"/>
<dbReference type="Pfam" id="PF04263">
    <property type="entry name" value="TPK_catalytic"/>
    <property type="match status" value="1"/>
</dbReference>
<comment type="caution">
    <text evidence="6">The sequence shown here is derived from an EMBL/GenBank/DDBJ whole genome shotgun (WGS) entry which is preliminary data.</text>
</comment>
<evidence type="ECO:0000313" key="6">
    <source>
        <dbReference type="EMBL" id="MPN44952.1"/>
    </source>
</evidence>